<keyword evidence="7" id="KW-1185">Reference proteome</keyword>
<evidence type="ECO:0000256" key="3">
    <source>
        <dbReference type="ARBA" id="ARBA00023125"/>
    </source>
</evidence>
<organism evidence="6 7">
    <name type="scientific">Aminobacter anthyllidis</name>
    <dbReference type="NCBI Taxonomy" id="1035067"/>
    <lineage>
        <taxon>Bacteria</taxon>
        <taxon>Pseudomonadati</taxon>
        <taxon>Pseudomonadota</taxon>
        <taxon>Alphaproteobacteria</taxon>
        <taxon>Hyphomicrobiales</taxon>
        <taxon>Phyllobacteriaceae</taxon>
        <taxon>Aminobacter</taxon>
    </lineage>
</organism>
<dbReference type="RefSeq" id="WP_214393485.1">
    <property type="nucleotide sequence ID" value="NZ_JAFLWW010000013.1"/>
</dbReference>
<evidence type="ECO:0000256" key="2">
    <source>
        <dbReference type="ARBA" id="ARBA00023015"/>
    </source>
</evidence>
<dbReference type="Pfam" id="PF00126">
    <property type="entry name" value="HTH_1"/>
    <property type="match status" value="1"/>
</dbReference>
<gene>
    <name evidence="6" type="ORF">J1C56_29425</name>
</gene>
<dbReference type="PROSITE" id="PS50931">
    <property type="entry name" value="HTH_LYSR"/>
    <property type="match status" value="1"/>
</dbReference>
<dbReference type="SUPFAM" id="SSF46785">
    <property type="entry name" value="Winged helix' DNA-binding domain"/>
    <property type="match status" value="1"/>
</dbReference>
<feature type="domain" description="HTH lysR-type" evidence="5">
    <location>
        <begin position="3"/>
        <end position="61"/>
    </location>
</feature>
<dbReference type="Pfam" id="PF03466">
    <property type="entry name" value="LysR_substrate"/>
    <property type="match status" value="1"/>
</dbReference>
<dbReference type="Gene3D" id="1.10.10.10">
    <property type="entry name" value="Winged helix-like DNA-binding domain superfamily/Winged helix DNA-binding domain"/>
    <property type="match status" value="1"/>
</dbReference>
<evidence type="ECO:0000313" key="7">
    <source>
        <dbReference type="Proteomes" id="UP001138921"/>
    </source>
</evidence>
<accession>A0A9X1D8V8</accession>
<dbReference type="InterPro" id="IPR036390">
    <property type="entry name" value="WH_DNA-bd_sf"/>
</dbReference>
<dbReference type="GO" id="GO:0032993">
    <property type="term" value="C:protein-DNA complex"/>
    <property type="evidence" value="ECO:0007669"/>
    <property type="project" value="TreeGrafter"/>
</dbReference>
<evidence type="ECO:0000313" key="6">
    <source>
        <dbReference type="EMBL" id="MBT1159676.1"/>
    </source>
</evidence>
<sequence>MRFTFRQLEYFIAAGEAGSITLASERINISQPSISTAIAHLEQEIGGKLFVRHHALGLSLTKAGRVLLVEAKRVIDQAQSLYATASEVNEQIRGSLVVGCLTTLAPMILPELMHSFTATYPDVVIKHIGTDQERLLGGLRDAQIDIAVTYDLYMAEEISFAPLTKLPIHVVVGEKHPLAARREVSLRELVDEPLLLLDLPMSREYFLAMFMKEGLRPRIGTRSEHQDVIRTMVANGYGYTLANVRPRSDLALDGRRVVHVRLSGDHQPMVLGTAILGELPASRLISVFQDHCRACISEASIPGMIGGTLG</sequence>
<protein>
    <submittedName>
        <fullName evidence="6">LysR family transcriptional regulator</fullName>
    </submittedName>
</protein>
<evidence type="ECO:0000256" key="4">
    <source>
        <dbReference type="ARBA" id="ARBA00023163"/>
    </source>
</evidence>
<reference evidence="6" key="1">
    <citation type="journal article" date="2021" name="Microorganisms">
        <title>Phylogenomic Reconstruction and Metabolic Potential of the Genus Aminobacter.</title>
        <authorList>
            <person name="Artuso I."/>
            <person name="Turrini P."/>
            <person name="Pirolo M."/>
            <person name="Lugli G.A."/>
            <person name="Ventura M."/>
            <person name="Visca P."/>
        </authorList>
    </citation>
    <scope>NUCLEOTIDE SEQUENCE</scope>
    <source>
        <strain evidence="6">LMG 26462</strain>
    </source>
</reference>
<evidence type="ECO:0000256" key="1">
    <source>
        <dbReference type="ARBA" id="ARBA00009437"/>
    </source>
</evidence>
<dbReference type="InterPro" id="IPR036388">
    <property type="entry name" value="WH-like_DNA-bd_sf"/>
</dbReference>
<reference evidence="6" key="2">
    <citation type="submission" date="2021-03" db="EMBL/GenBank/DDBJ databases">
        <authorList>
            <person name="Artuso I."/>
            <person name="Turrini P."/>
            <person name="Pirolo M."/>
            <person name="Lugli G.A."/>
            <person name="Ventura M."/>
            <person name="Visca P."/>
        </authorList>
    </citation>
    <scope>NUCLEOTIDE SEQUENCE</scope>
    <source>
        <strain evidence="6">LMG 26462</strain>
    </source>
</reference>
<comment type="similarity">
    <text evidence="1">Belongs to the LysR transcriptional regulatory family.</text>
</comment>
<keyword evidence="3" id="KW-0238">DNA-binding</keyword>
<dbReference type="PRINTS" id="PR00039">
    <property type="entry name" value="HTHLYSR"/>
</dbReference>
<dbReference type="GO" id="GO:0003700">
    <property type="term" value="F:DNA-binding transcription factor activity"/>
    <property type="evidence" value="ECO:0007669"/>
    <property type="project" value="InterPro"/>
</dbReference>
<keyword evidence="4" id="KW-0804">Transcription</keyword>
<dbReference type="PANTHER" id="PTHR30346:SF0">
    <property type="entry name" value="HCA OPERON TRANSCRIPTIONAL ACTIVATOR HCAR"/>
    <property type="match status" value="1"/>
</dbReference>
<comment type="caution">
    <text evidence="6">The sequence shown here is derived from an EMBL/GenBank/DDBJ whole genome shotgun (WGS) entry which is preliminary data.</text>
</comment>
<dbReference type="PANTHER" id="PTHR30346">
    <property type="entry name" value="TRANSCRIPTIONAL DUAL REGULATOR HCAR-RELATED"/>
    <property type="match status" value="1"/>
</dbReference>
<dbReference type="AlphaFoldDB" id="A0A9X1D8V8"/>
<dbReference type="InterPro" id="IPR000847">
    <property type="entry name" value="LysR_HTH_N"/>
</dbReference>
<dbReference type="Gene3D" id="3.40.190.10">
    <property type="entry name" value="Periplasmic binding protein-like II"/>
    <property type="match status" value="2"/>
</dbReference>
<dbReference type="EMBL" id="JAFLWW010000013">
    <property type="protein sequence ID" value="MBT1159676.1"/>
    <property type="molecule type" value="Genomic_DNA"/>
</dbReference>
<dbReference type="GO" id="GO:0003677">
    <property type="term" value="F:DNA binding"/>
    <property type="evidence" value="ECO:0007669"/>
    <property type="project" value="UniProtKB-KW"/>
</dbReference>
<evidence type="ECO:0000259" key="5">
    <source>
        <dbReference type="PROSITE" id="PS50931"/>
    </source>
</evidence>
<dbReference type="InterPro" id="IPR005119">
    <property type="entry name" value="LysR_subst-bd"/>
</dbReference>
<name>A0A9X1D8V8_9HYPH</name>
<dbReference type="Proteomes" id="UP001138921">
    <property type="component" value="Unassembled WGS sequence"/>
</dbReference>
<keyword evidence="2" id="KW-0805">Transcription regulation</keyword>
<proteinExistence type="inferred from homology"/>
<dbReference type="SUPFAM" id="SSF53850">
    <property type="entry name" value="Periplasmic binding protein-like II"/>
    <property type="match status" value="1"/>
</dbReference>